<keyword evidence="4" id="KW-1185">Reference proteome</keyword>
<dbReference type="SUPFAM" id="SSF52540">
    <property type="entry name" value="P-loop containing nucleoside triphosphate hydrolases"/>
    <property type="match status" value="1"/>
</dbReference>
<dbReference type="SMART" id="SM00173">
    <property type="entry name" value="RAS"/>
    <property type="match status" value="1"/>
</dbReference>
<accession>A0A9K3D536</accession>
<dbReference type="OrthoDB" id="6585768at2759"/>
<comment type="caution">
    <text evidence="3">The sequence shown here is derived from an EMBL/GenBank/DDBJ whole genome shotgun (WGS) entry which is preliminary data.</text>
</comment>
<name>A0A9K3D536_9EUKA</name>
<dbReference type="EMBL" id="BDIP01004832">
    <property type="protein sequence ID" value="GIQ89238.1"/>
    <property type="molecule type" value="Genomic_DNA"/>
</dbReference>
<dbReference type="InterPro" id="IPR027417">
    <property type="entry name" value="P-loop_NTPase"/>
</dbReference>
<dbReference type="GO" id="GO:0005525">
    <property type="term" value="F:GTP binding"/>
    <property type="evidence" value="ECO:0007669"/>
    <property type="project" value="InterPro"/>
</dbReference>
<keyword evidence="1" id="KW-0547">Nucleotide-binding</keyword>
<proteinExistence type="predicted"/>
<feature type="region of interest" description="Disordered" evidence="2">
    <location>
        <begin position="180"/>
        <end position="205"/>
    </location>
</feature>
<dbReference type="NCBIfam" id="TIGR00231">
    <property type="entry name" value="small_GTP"/>
    <property type="match status" value="1"/>
</dbReference>
<evidence type="ECO:0000256" key="1">
    <source>
        <dbReference type="ARBA" id="ARBA00022741"/>
    </source>
</evidence>
<evidence type="ECO:0000313" key="3">
    <source>
        <dbReference type="EMBL" id="GIQ89238.1"/>
    </source>
</evidence>
<dbReference type="PROSITE" id="PS51419">
    <property type="entry name" value="RAB"/>
    <property type="match status" value="1"/>
</dbReference>
<gene>
    <name evidence="3" type="ORF">KIPB_011659</name>
</gene>
<dbReference type="PRINTS" id="PR00449">
    <property type="entry name" value="RASTRNSFRMNG"/>
</dbReference>
<dbReference type="PANTHER" id="PTHR47978">
    <property type="match status" value="1"/>
</dbReference>
<dbReference type="SMART" id="SM00175">
    <property type="entry name" value="RAB"/>
    <property type="match status" value="1"/>
</dbReference>
<dbReference type="PIRSF" id="PIRSF037527">
    <property type="entry name" value="Small_GTPase_Tem1"/>
    <property type="match status" value="1"/>
</dbReference>
<protein>
    <submittedName>
        <fullName evidence="3">Small GTPase superfamily, Rho type</fullName>
    </submittedName>
</protein>
<evidence type="ECO:0000313" key="4">
    <source>
        <dbReference type="Proteomes" id="UP000265618"/>
    </source>
</evidence>
<dbReference type="AlphaFoldDB" id="A0A9K3D536"/>
<dbReference type="InterPro" id="IPR017231">
    <property type="entry name" value="Small_GTPase_Tem1/Spg1"/>
</dbReference>
<dbReference type="GO" id="GO:0003924">
    <property type="term" value="F:GTPase activity"/>
    <property type="evidence" value="ECO:0007669"/>
    <property type="project" value="InterPro"/>
</dbReference>
<feature type="compositionally biased region" description="Basic and acidic residues" evidence="2">
    <location>
        <begin position="194"/>
        <end position="205"/>
    </location>
</feature>
<sequence>MESKIVVKVGLIGDAQVGKTSLMVRYVDRIFDSNYIETLGVNFLEKKRKVKGQDVTLSIWDLGGQIEFNNMMPLVCTDAAAILFIFDLSRKTTLHSIRKWYHQARHYNKHAIPILVGTKYDYFCGFPPEEQESTIVLARKVAKAMRAPLVFCSASHSINVNRIFKLVLSRAFKLKVTVPTNSDPSEPLLELNAEPEKDRDRERRS</sequence>
<dbReference type="SMART" id="SM00174">
    <property type="entry name" value="RHO"/>
    <property type="match status" value="1"/>
</dbReference>
<dbReference type="FunFam" id="3.40.50.300:FF:001447">
    <property type="entry name" value="Ras-related protein Rab-1B"/>
    <property type="match status" value="1"/>
</dbReference>
<dbReference type="Proteomes" id="UP000265618">
    <property type="component" value="Unassembled WGS sequence"/>
</dbReference>
<dbReference type="InterPro" id="IPR001806">
    <property type="entry name" value="Small_GTPase"/>
</dbReference>
<reference evidence="3 4" key="1">
    <citation type="journal article" date="2018" name="PLoS ONE">
        <title>The draft genome of Kipferlia bialata reveals reductive genome evolution in fornicate parasites.</title>
        <authorList>
            <person name="Tanifuji G."/>
            <person name="Takabayashi S."/>
            <person name="Kume K."/>
            <person name="Takagi M."/>
            <person name="Nakayama T."/>
            <person name="Kamikawa R."/>
            <person name="Inagaki Y."/>
            <person name="Hashimoto T."/>
        </authorList>
    </citation>
    <scope>NUCLEOTIDE SEQUENCE [LARGE SCALE GENOMIC DNA]</scope>
    <source>
        <strain evidence="3">NY0173</strain>
    </source>
</reference>
<organism evidence="3 4">
    <name type="scientific">Kipferlia bialata</name>
    <dbReference type="NCBI Taxonomy" id="797122"/>
    <lineage>
        <taxon>Eukaryota</taxon>
        <taxon>Metamonada</taxon>
        <taxon>Carpediemonas-like organisms</taxon>
        <taxon>Kipferlia</taxon>
    </lineage>
</organism>
<evidence type="ECO:0000256" key="2">
    <source>
        <dbReference type="SAM" id="MobiDB-lite"/>
    </source>
</evidence>
<dbReference type="Gene3D" id="3.40.50.300">
    <property type="entry name" value="P-loop containing nucleotide triphosphate hydrolases"/>
    <property type="match status" value="1"/>
</dbReference>
<dbReference type="Pfam" id="PF00071">
    <property type="entry name" value="Ras"/>
    <property type="match status" value="1"/>
</dbReference>
<dbReference type="InterPro" id="IPR005225">
    <property type="entry name" value="Small_GTP-bd"/>
</dbReference>